<dbReference type="Proteomes" id="UP000287519">
    <property type="component" value="Unassembled WGS sequence"/>
</dbReference>
<feature type="compositionally biased region" description="Gly residues" evidence="1">
    <location>
        <begin position="265"/>
        <end position="291"/>
    </location>
</feature>
<evidence type="ECO:0000256" key="2">
    <source>
        <dbReference type="SAM" id="Phobius"/>
    </source>
</evidence>
<protein>
    <recommendedName>
        <fullName evidence="5">TIGR04222 domain-containing membrane protein</fullName>
    </recommendedName>
</protein>
<evidence type="ECO:0000313" key="3">
    <source>
        <dbReference type="EMBL" id="GCE42323.1"/>
    </source>
</evidence>
<keyword evidence="2" id="KW-0472">Membrane</keyword>
<reference evidence="3 4" key="1">
    <citation type="submission" date="2018-11" db="EMBL/GenBank/DDBJ databases">
        <title>Microbial catabolism of amino acid.</title>
        <authorList>
            <person name="Hibi M."/>
            <person name="Ogawa J."/>
        </authorList>
    </citation>
    <scope>NUCLEOTIDE SEQUENCE [LARGE SCALE GENOMIC DNA]</scope>
    <source>
        <strain evidence="3 4">C31-06</strain>
    </source>
</reference>
<keyword evidence="4" id="KW-1185">Reference proteome</keyword>
<evidence type="ECO:0000256" key="1">
    <source>
        <dbReference type="SAM" id="MobiDB-lite"/>
    </source>
</evidence>
<comment type="caution">
    <text evidence="3">The sequence shown here is derived from an EMBL/GenBank/DDBJ whole genome shotgun (WGS) entry which is preliminary data.</text>
</comment>
<name>A0A402CFD2_RHOWR</name>
<organism evidence="3 4">
    <name type="scientific">Rhodococcus wratislaviensis</name>
    <name type="common">Tsukamurella wratislaviensis</name>
    <dbReference type="NCBI Taxonomy" id="44752"/>
    <lineage>
        <taxon>Bacteria</taxon>
        <taxon>Bacillati</taxon>
        <taxon>Actinomycetota</taxon>
        <taxon>Actinomycetes</taxon>
        <taxon>Mycobacteriales</taxon>
        <taxon>Nocardiaceae</taxon>
        <taxon>Rhodococcus</taxon>
    </lineage>
</organism>
<gene>
    <name evidence="3" type="ORF">Rhow_006262</name>
</gene>
<feature type="transmembrane region" description="Helical" evidence="2">
    <location>
        <begin position="175"/>
        <end position="192"/>
    </location>
</feature>
<accession>A0A402CFD2</accession>
<dbReference type="EMBL" id="BHYM01000054">
    <property type="protein sequence ID" value="GCE42323.1"/>
    <property type="molecule type" value="Genomic_DNA"/>
</dbReference>
<feature type="transmembrane region" description="Helical" evidence="2">
    <location>
        <begin position="150"/>
        <end position="169"/>
    </location>
</feature>
<keyword evidence="2" id="KW-0812">Transmembrane</keyword>
<sequence length="291" mass="29825">MMYNESATWGIPSETFLVIYVAAAVLSVGIAVFLRSSFTPSAATAHVRLDPVQTGMLTSDDRAIAASLTLLRGAGIISDDGTILRAWGVPDNALGWFTRAVYDELASGRGALGNVRLPGRLRAPLDELRFTLVAQGLLTGPEQKTWNRRATIPILVVMAVGVARLAAGFAAGKPIGFLLVAVVLLAASRELVRRTGRRTRQGTAELQRLRREHSYLSPQMRPSPTAYGPTPIALSTALFGMGSLALFSPGFASAAGISDSSSSSGGDGGSSDGGGSSCGGGGGCGGGGCGG</sequence>
<evidence type="ECO:0000313" key="4">
    <source>
        <dbReference type="Proteomes" id="UP000287519"/>
    </source>
</evidence>
<dbReference type="AlphaFoldDB" id="A0A402CFD2"/>
<dbReference type="InterPro" id="IPR026467">
    <property type="entry name" value="Ser/Gly_Cys_C_dom"/>
</dbReference>
<proteinExistence type="predicted"/>
<feature type="region of interest" description="Disordered" evidence="1">
    <location>
        <begin position="197"/>
        <end position="227"/>
    </location>
</feature>
<keyword evidence="2" id="KW-1133">Transmembrane helix</keyword>
<evidence type="ECO:0008006" key="5">
    <source>
        <dbReference type="Google" id="ProtNLM"/>
    </source>
</evidence>
<feature type="transmembrane region" description="Helical" evidence="2">
    <location>
        <begin position="15"/>
        <end position="34"/>
    </location>
</feature>
<dbReference type="NCBIfam" id="TIGR04222">
    <property type="entry name" value="near_uncomplex"/>
    <property type="match status" value="1"/>
</dbReference>
<feature type="region of interest" description="Disordered" evidence="1">
    <location>
        <begin position="258"/>
        <end position="291"/>
    </location>
</feature>